<gene>
    <name evidence="2" type="ORF">VB264_05375</name>
</gene>
<sequence>MKRPKSPRRILEEIQENKHLEWSDAECSEAINVLEKGKSVCLDILTNILPNQCCGRQYFEELSTLLEVNRQICLNTPKPPSIFERSFKDFESVVKVFIAGYFGFWILLILIAVFYG</sequence>
<feature type="transmembrane region" description="Helical" evidence="1">
    <location>
        <begin position="93"/>
        <end position="115"/>
    </location>
</feature>
<dbReference type="Proteomes" id="UP001304671">
    <property type="component" value="Unassembled WGS sequence"/>
</dbReference>
<reference evidence="2 3" key="1">
    <citation type="submission" date="2023-12" db="EMBL/GenBank/DDBJ databases">
        <title>Novel species of the genus Arcicella isolated from rivers.</title>
        <authorList>
            <person name="Lu H."/>
        </authorList>
    </citation>
    <scope>NUCLEOTIDE SEQUENCE [LARGE SCALE GENOMIC DNA]</scope>
    <source>
        <strain evidence="2 3">LMG 21963</strain>
    </source>
</reference>
<protein>
    <submittedName>
        <fullName evidence="2">Uncharacterized protein</fullName>
    </submittedName>
</protein>
<keyword evidence="1" id="KW-0812">Transmembrane</keyword>
<dbReference type="RefSeq" id="WP_323247436.1">
    <property type="nucleotide sequence ID" value="NZ_JAYFUL010000006.1"/>
</dbReference>
<evidence type="ECO:0000256" key="1">
    <source>
        <dbReference type="SAM" id="Phobius"/>
    </source>
</evidence>
<keyword evidence="3" id="KW-1185">Reference proteome</keyword>
<name>A0ABU5QJJ2_9BACT</name>
<keyword evidence="1" id="KW-1133">Transmembrane helix</keyword>
<accession>A0ABU5QJJ2</accession>
<dbReference type="EMBL" id="JAYFUL010000006">
    <property type="protein sequence ID" value="MEA5257208.1"/>
    <property type="molecule type" value="Genomic_DNA"/>
</dbReference>
<evidence type="ECO:0000313" key="3">
    <source>
        <dbReference type="Proteomes" id="UP001304671"/>
    </source>
</evidence>
<evidence type="ECO:0000313" key="2">
    <source>
        <dbReference type="EMBL" id="MEA5257208.1"/>
    </source>
</evidence>
<proteinExistence type="predicted"/>
<keyword evidence="1" id="KW-0472">Membrane</keyword>
<comment type="caution">
    <text evidence="2">The sequence shown here is derived from an EMBL/GenBank/DDBJ whole genome shotgun (WGS) entry which is preliminary data.</text>
</comment>
<organism evidence="2 3">
    <name type="scientific">Arcicella aquatica</name>
    <dbReference type="NCBI Taxonomy" id="217141"/>
    <lineage>
        <taxon>Bacteria</taxon>
        <taxon>Pseudomonadati</taxon>
        <taxon>Bacteroidota</taxon>
        <taxon>Cytophagia</taxon>
        <taxon>Cytophagales</taxon>
        <taxon>Flectobacillaceae</taxon>
        <taxon>Arcicella</taxon>
    </lineage>
</organism>